<dbReference type="EnsemblMetazoa" id="AATE014602-RA">
    <property type="protein sequence ID" value="AATE014602-PA.1"/>
    <property type="gene ID" value="AATE014602"/>
</dbReference>
<evidence type="ECO:0000313" key="2">
    <source>
        <dbReference type="EnsemblMetazoa" id="AATE014602-PA.1"/>
    </source>
</evidence>
<dbReference type="STRING" id="41427.A0A182JAS7"/>
<feature type="compositionally biased region" description="Low complexity" evidence="1">
    <location>
        <begin position="15"/>
        <end position="27"/>
    </location>
</feature>
<feature type="compositionally biased region" description="Low complexity" evidence="1">
    <location>
        <begin position="205"/>
        <end position="223"/>
    </location>
</feature>
<reference evidence="2" key="1">
    <citation type="submission" date="2022-08" db="UniProtKB">
        <authorList>
            <consortium name="EnsemblMetazoa"/>
        </authorList>
    </citation>
    <scope>IDENTIFICATION</scope>
    <source>
        <strain evidence="2">EBRO</strain>
    </source>
</reference>
<dbReference type="AlphaFoldDB" id="A0A182JAS7"/>
<protein>
    <submittedName>
        <fullName evidence="2">Uncharacterized protein</fullName>
    </submittedName>
</protein>
<feature type="region of interest" description="Disordered" evidence="1">
    <location>
        <begin position="1"/>
        <end position="32"/>
    </location>
</feature>
<sequence>MGPLQPPPPPPGAVTSTSQLSLSGGQSPLEVGKKRAAENDMIQMMDMKTMGSIYYENFAFPGMVPFKRSAGEKSGIPVYQPGATYQQLMQLQQPFVPVSCEYPSTSTSVSAATYMPPTSTATPHANSLAGLGSNSSSSGGGGGGGGAGGAYAAALAAASSASYNPSSMLLGGLYYSTSGAGAANAIVTSAGGGMSAGGGGGWGGSSTSVASMLNHNNNNNNNNSPKMGNKNAPLTKSMSLQSMASLGGSMTHLAGNTNGGPLVNGQSETGDGHKEPGAGGGADKEDAHAAGDLLTPSSGALSSGSTTSTTATGSGSSLAQTLPTSSTQAITVPVTSPLLQYSAAAAASHMNHQASMQAHLQAAHAAHQAAAAQAAANHNAAYAAAAAAAASGQYPSAATGAHYADAASMAKEVAQKNYALKMHGSSSALTGKPLTALGYTGQAMMAPGLTNRPPPPIMPQAGAYPQLMRPQMQAAYGANPYAAAAAAQQQLMSQGFMYPTAAFSAAGGYPFPMAQPGMPAGLTGMPAPMPQVSAAQAAANSVVLNPYKKMKTS</sequence>
<accession>A0A182JAS7</accession>
<proteinExistence type="predicted"/>
<name>A0A182JAS7_ANOAO</name>
<dbReference type="VEuPathDB" id="VectorBase:AATE014602"/>
<feature type="compositionally biased region" description="Basic and acidic residues" evidence="1">
    <location>
        <begin position="270"/>
        <end position="289"/>
    </location>
</feature>
<organism evidence="2">
    <name type="scientific">Anopheles atroparvus</name>
    <name type="common">European mosquito</name>
    <dbReference type="NCBI Taxonomy" id="41427"/>
    <lineage>
        <taxon>Eukaryota</taxon>
        <taxon>Metazoa</taxon>
        <taxon>Ecdysozoa</taxon>
        <taxon>Arthropoda</taxon>
        <taxon>Hexapoda</taxon>
        <taxon>Insecta</taxon>
        <taxon>Pterygota</taxon>
        <taxon>Neoptera</taxon>
        <taxon>Endopterygota</taxon>
        <taxon>Diptera</taxon>
        <taxon>Nematocera</taxon>
        <taxon>Culicoidea</taxon>
        <taxon>Culicidae</taxon>
        <taxon>Anophelinae</taxon>
        <taxon>Anopheles</taxon>
    </lineage>
</organism>
<feature type="region of interest" description="Disordered" evidence="1">
    <location>
        <begin position="196"/>
        <end position="234"/>
    </location>
</feature>
<feature type="compositionally biased region" description="Low complexity" evidence="1">
    <location>
        <begin position="293"/>
        <end position="319"/>
    </location>
</feature>
<feature type="region of interest" description="Disordered" evidence="1">
    <location>
        <begin position="248"/>
        <end position="322"/>
    </location>
</feature>
<evidence type="ECO:0000256" key="1">
    <source>
        <dbReference type="SAM" id="MobiDB-lite"/>
    </source>
</evidence>
<feature type="compositionally biased region" description="Pro residues" evidence="1">
    <location>
        <begin position="1"/>
        <end position="12"/>
    </location>
</feature>